<accession>A0A5R9PCA1</accession>
<sequence length="233" mass="24266">MDWIQNDHADRFSLLEHAGTALERACRAAIQRDGEAFLALAGGQTPLPLYAWLGAIDWAGRVLAVPTDDRCVPHAHPASNVGQLQATLGGNPQASVLALTSPEGGADDSLALARAAMAAHPQPFDLVLLGMGADGHFASLFAGAAGIEEALAPTTGTDVVAITPHPLPASAPWPRISLTLSRLLRAREIHLLATGEDKRAVLDACRASASAPYPLAALLHADAPAPIHIHWSP</sequence>
<reference evidence="2 3" key="1">
    <citation type="submission" date="2019-04" db="EMBL/GenBank/DDBJ databases">
        <authorList>
            <person name="Grouzdev D.S."/>
            <person name="Nazina T.N."/>
        </authorList>
    </citation>
    <scope>NUCLEOTIDE SEQUENCE [LARGE SCALE GENOMIC DNA]</scope>
    <source>
        <strain evidence="2 3">SHC 3-19</strain>
    </source>
</reference>
<dbReference type="InterPro" id="IPR037171">
    <property type="entry name" value="NagB/RpiA_transferase-like"/>
</dbReference>
<evidence type="ECO:0000259" key="1">
    <source>
        <dbReference type="Pfam" id="PF01182"/>
    </source>
</evidence>
<dbReference type="InterPro" id="IPR006148">
    <property type="entry name" value="Glc/Gal-6P_isomerase"/>
</dbReference>
<evidence type="ECO:0000313" key="2">
    <source>
        <dbReference type="EMBL" id="TLX20836.1"/>
    </source>
</evidence>
<dbReference type="GO" id="GO:0005975">
    <property type="term" value="P:carbohydrate metabolic process"/>
    <property type="evidence" value="ECO:0007669"/>
    <property type="project" value="InterPro"/>
</dbReference>
<comment type="caution">
    <text evidence="2">The sequence shown here is derived from an EMBL/GenBank/DDBJ whole genome shotgun (WGS) entry which is preliminary data.</text>
</comment>
<dbReference type="Proteomes" id="UP000308508">
    <property type="component" value="Unassembled WGS sequence"/>
</dbReference>
<organism evidence="2 3">
    <name type="scientific">Thermomonas fusca</name>
    <dbReference type="NCBI Taxonomy" id="215690"/>
    <lineage>
        <taxon>Bacteria</taxon>
        <taxon>Pseudomonadati</taxon>
        <taxon>Pseudomonadota</taxon>
        <taxon>Gammaproteobacteria</taxon>
        <taxon>Lysobacterales</taxon>
        <taxon>Lysobacteraceae</taxon>
        <taxon>Thermomonas</taxon>
    </lineage>
</organism>
<dbReference type="EMBL" id="SROY01000007">
    <property type="protein sequence ID" value="TLX20836.1"/>
    <property type="molecule type" value="Genomic_DNA"/>
</dbReference>
<proteinExistence type="predicted"/>
<dbReference type="STRING" id="1123377.GCA_000423885_01048"/>
<evidence type="ECO:0000313" key="3">
    <source>
        <dbReference type="Proteomes" id="UP000308508"/>
    </source>
</evidence>
<dbReference type="PANTHER" id="PTHR11054">
    <property type="entry name" value="6-PHOSPHOGLUCONOLACTONASE"/>
    <property type="match status" value="1"/>
</dbReference>
<feature type="domain" description="Glucosamine/galactosamine-6-phosphate isomerase" evidence="1">
    <location>
        <begin position="11"/>
        <end position="219"/>
    </location>
</feature>
<dbReference type="Pfam" id="PF01182">
    <property type="entry name" value="Glucosamine_iso"/>
    <property type="match status" value="1"/>
</dbReference>
<gene>
    <name evidence="2" type="ORF">E5S66_12680</name>
</gene>
<dbReference type="AlphaFoldDB" id="A0A5R9PCA1"/>
<name>A0A5R9PCA1_9GAMM</name>
<protein>
    <submittedName>
        <fullName evidence="2">6-phosphogluconolactonase</fullName>
    </submittedName>
</protein>
<dbReference type="InterPro" id="IPR039104">
    <property type="entry name" value="6PGL"/>
</dbReference>
<dbReference type="SUPFAM" id="SSF100950">
    <property type="entry name" value="NagB/RpiA/CoA transferase-like"/>
    <property type="match status" value="1"/>
</dbReference>
<dbReference type="Gene3D" id="3.40.50.1360">
    <property type="match status" value="1"/>
</dbReference>
<dbReference type="RefSeq" id="WP_138349807.1">
    <property type="nucleotide sequence ID" value="NZ_SROY01000007.1"/>
</dbReference>
<keyword evidence="3" id="KW-1185">Reference proteome</keyword>
<dbReference type="PANTHER" id="PTHR11054:SF0">
    <property type="entry name" value="6-PHOSPHOGLUCONOLACTONASE"/>
    <property type="match status" value="1"/>
</dbReference>